<reference evidence="3" key="1">
    <citation type="submission" date="2021-01" db="EMBL/GenBank/DDBJ databases">
        <title>Metabolic potential, ecology and presence of endohyphal bacteria is reflected in genomic diversity of Mucoromycotina.</title>
        <authorList>
            <person name="Muszewska A."/>
            <person name="Okrasinska A."/>
            <person name="Steczkiewicz K."/>
            <person name="Drgas O."/>
            <person name="Orlowska M."/>
            <person name="Perlinska-Lenart U."/>
            <person name="Aleksandrzak-Piekarczyk T."/>
            <person name="Szatraj K."/>
            <person name="Zielenkiewicz U."/>
            <person name="Pilsyk S."/>
            <person name="Malc E."/>
            <person name="Mieczkowski P."/>
            <person name="Kruszewska J.S."/>
            <person name="Biernat P."/>
            <person name="Pawlowska J."/>
        </authorList>
    </citation>
    <scope>NUCLEOTIDE SEQUENCE</scope>
    <source>
        <strain evidence="3">WA0000018081</strain>
    </source>
</reference>
<proteinExistence type="predicted"/>
<organism evidence="3 4">
    <name type="scientific">Thamnidium elegans</name>
    <dbReference type="NCBI Taxonomy" id="101142"/>
    <lineage>
        <taxon>Eukaryota</taxon>
        <taxon>Fungi</taxon>
        <taxon>Fungi incertae sedis</taxon>
        <taxon>Mucoromycota</taxon>
        <taxon>Mucoromycotina</taxon>
        <taxon>Mucoromycetes</taxon>
        <taxon>Mucorales</taxon>
        <taxon>Mucorineae</taxon>
        <taxon>Mucoraceae</taxon>
        <taxon>Thamnidium</taxon>
    </lineage>
</organism>
<sequence length="353" mass="40135">MFHLLAVSFTILFLCFRQYTLILQTFRDGLHHIPISIRRFALASSWILPVALNRLILYVGTSPIGSENQWIQRIKKSTWEGVWIGPNLNSLKQAEEIALNQDVILFYIHGGGFSMGHATMYMQSFQLIIQTLYKVYGKKASILSLEYSLSPEQVWPKACYESMDGYRYLIHELRIEPSKVIFIGDSAGGNLVASTLLMLKDKRSNERLKELVHLPLPAGAALISPWIDLTKIQAIRQSDTLSPNLLSQCLSQYLSDQSMIHHPYVSPFYGDFSSLTCPLFISYGEHELLRTSIELFISNLKESGNNPTVLKGENESHIWLIFSIMATSRQVYDKDINALAKWITGKVVNFEPK</sequence>
<evidence type="ECO:0000259" key="2">
    <source>
        <dbReference type="Pfam" id="PF07859"/>
    </source>
</evidence>
<accession>A0A8H7VWF8</accession>
<dbReference type="InterPro" id="IPR013094">
    <property type="entry name" value="AB_hydrolase_3"/>
</dbReference>
<dbReference type="Gene3D" id="3.40.50.1820">
    <property type="entry name" value="alpha/beta hydrolase"/>
    <property type="match status" value="1"/>
</dbReference>
<evidence type="ECO:0000313" key="3">
    <source>
        <dbReference type="EMBL" id="KAG2231218.1"/>
    </source>
</evidence>
<keyword evidence="4" id="KW-1185">Reference proteome</keyword>
<dbReference type="InterPro" id="IPR029058">
    <property type="entry name" value="AB_hydrolase_fold"/>
</dbReference>
<dbReference type="SUPFAM" id="SSF53474">
    <property type="entry name" value="alpha/beta-Hydrolases"/>
    <property type="match status" value="1"/>
</dbReference>
<dbReference type="PANTHER" id="PTHR48081:SF31">
    <property type="entry name" value="STERYL ACETYL HYDROLASE MUG81-RELATED"/>
    <property type="match status" value="1"/>
</dbReference>
<dbReference type="EMBL" id="JAEPRE010000161">
    <property type="protein sequence ID" value="KAG2231218.1"/>
    <property type="molecule type" value="Genomic_DNA"/>
</dbReference>
<dbReference type="AlphaFoldDB" id="A0A8H7VWF8"/>
<name>A0A8H7VWF8_9FUNG</name>
<comment type="caution">
    <text evidence="3">The sequence shown here is derived from an EMBL/GenBank/DDBJ whole genome shotgun (WGS) entry which is preliminary data.</text>
</comment>
<keyword evidence="1" id="KW-0378">Hydrolase</keyword>
<evidence type="ECO:0000313" key="4">
    <source>
        <dbReference type="Proteomes" id="UP000613177"/>
    </source>
</evidence>
<feature type="domain" description="Alpha/beta hydrolase fold-3" evidence="2">
    <location>
        <begin position="105"/>
        <end position="320"/>
    </location>
</feature>
<dbReference type="PANTHER" id="PTHR48081">
    <property type="entry name" value="AB HYDROLASE SUPERFAMILY PROTEIN C4A8.06C"/>
    <property type="match status" value="1"/>
</dbReference>
<evidence type="ECO:0000256" key="1">
    <source>
        <dbReference type="ARBA" id="ARBA00022801"/>
    </source>
</evidence>
<protein>
    <recommendedName>
        <fullName evidence="2">Alpha/beta hydrolase fold-3 domain-containing protein</fullName>
    </recommendedName>
</protein>
<gene>
    <name evidence="3" type="ORF">INT48_001220</name>
</gene>
<dbReference type="Pfam" id="PF07859">
    <property type="entry name" value="Abhydrolase_3"/>
    <property type="match status" value="1"/>
</dbReference>
<dbReference type="GO" id="GO:0016787">
    <property type="term" value="F:hydrolase activity"/>
    <property type="evidence" value="ECO:0007669"/>
    <property type="project" value="UniProtKB-KW"/>
</dbReference>
<dbReference type="InterPro" id="IPR050300">
    <property type="entry name" value="GDXG_lipolytic_enzyme"/>
</dbReference>
<dbReference type="Proteomes" id="UP000613177">
    <property type="component" value="Unassembled WGS sequence"/>
</dbReference>